<protein>
    <recommendedName>
        <fullName evidence="3">DUF3558 domain-containing protein</fullName>
    </recommendedName>
</protein>
<gene>
    <name evidence="1" type="ORF">DKT69_26325</name>
</gene>
<dbReference type="Proteomes" id="UP000246050">
    <property type="component" value="Unassembled WGS sequence"/>
</dbReference>
<evidence type="ECO:0000313" key="2">
    <source>
        <dbReference type="Proteomes" id="UP000246050"/>
    </source>
</evidence>
<sequence length="171" mass="18930">MGLFGWQAVTADVPAKDRSIDVCDFVRPETIARLVPDASKSPPEIGPAKSWCEFSGWAGEGAHRAEVHLWFGYVRSTRSQGESAAQRARYEVVNAYCPNCQAKPTPVRIGDESFEYGGTYEGVRQFAQVRVRIGTVTIEAQLDTPYAARDAMFEATRIVAQEMAARCYARC</sequence>
<dbReference type="AlphaFoldDB" id="A0A317DBB1"/>
<organism evidence="1 2">
    <name type="scientific">Micromonospora sicca</name>
    <dbReference type="NCBI Taxonomy" id="2202420"/>
    <lineage>
        <taxon>Bacteria</taxon>
        <taxon>Bacillati</taxon>
        <taxon>Actinomycetota</taxon>
        <taxon>Actinomycetes</taxon>
        <taxon>Micromonosporales</taxon>
        <taxon>Micromonosporaceae</taxon>
        <taxon>Micromonospora</taxon>
    </lineage>
</organism>
<comment type="caution">
    <text evidence="1">The sequence shown here is derived from an EMBL/GenBank/DDBJ whole genome shotgun (WGS) entry which is preliminary data.</text>
</comment>
<evidence type="ECO:0008006" key="3">
    <source>
        <dbReference type="Google" id="ProtNLM"/>
    </source>
</evidence>
<dbReference type="EMBL" id="QGKS01000315">
    <property type="protein sequence ID" value="PWR11582.1"/>
    <property type="molecule type" value="Genomic_DNA"/>
</dbReference>
<proteinExistence type="predicted"/>
<name>A0A317DBB1_9ACTN</name>
<accession>A0A317DBB1</accession>
<reference evidence="1 2" key="1">
    <citation type="submission" date="2018-05" db="EMBL/GenBank/DDBJ databases">
        <title>Micromonosporas from Atacama Desert.</title>
        <authorList>
            <person name="Carro L."/>
            <person name="Golinska P."/>
            <person name="Klenk H.-P."/>
            <person name="Goodfellow M."/>
        </authorList>
    </citation>
    <scope>NUCLEOTIDE SEQUENCE [LARGE SCALE GENOMIC DNA]</scope>
    <source>
        <strain evidence="1 2">4G51</strain>
    </source>
</reference>
<evidence type="ECO:0000313" key="1">
    <source>
        <dbReference type="EMBL" id="PWR11582.1"/>
    </source>
</evidence>